<proteinExistence type="predicted"/>
<reference evidence="3 4" key="1">
    <citation type="submission" date="2021-06" db="EMBL/GenBank/DDBJ databases">
        <title>Genome sequence of Babesia caballi.</title>
        <authorList>
            <person name="Yamagishi J."/>
            <person name="Kidaka T."/>
            <person name="Ochi A."/>
        </authorList>
    </citation>
    <scope>NUCLEOTIDE SEQUENCE [LARGE SCALE GENOMIC DNA]</scope>
    <source>
        <strain evidence="3">USDA-D6B2</strain>
    </source>
</reference>
<protein>
    <submittedName>
        <fullName evidence="3">Fcf2 pre-rRNA processing family protein</fullName>
    </submittedName>
</protein>
<dbReference type="Pfam" id="PF08698">
    <property type="entry name" value="Fcf2"/>
    <property type="match status" value="1"/>
</dbReference>
<dbReference type="Proteomes" id="UP001497744">
    <property type="component" value="Unassembled WGS sequence"/>
</dbReference>
<comment type="caution">
    <text evidence="3">The sequence shown here is derived from an EMBL/GenBank/DDBJ whole genome shotgun (WGS) entry which is preliminary data.</text>
</comment>
<dbReference type="InterPro" id="IPR014810">
    <property type="entry name" value="Fcf2_C"/>
</dbReference>
<name>A0AAV4LQA6_BABCB</name>
<feature type="compositionally biased region" description="Basic residues" evidence="1">
    <location>
        <begin position="191"/>
        <end position="200"/>
    </location>
</feature>
<evidence type="ECO:0000313" key="3">
    <source>
        <dbReference type="EMBL" id="GIX61908.1"/>
    </source>
</evidence>
<feature type="region of interest" description="Disordered" evidence="1">
    <location>
        <begin position="179"/>
        <end position="200"/>
    </location>
</feature>
<sequence length="200" mass="22591">MTDKVDPALLSYAGLFSDGLRELDTTTVGDRDAEELDIRLDLKDELESDGTRSVRQVTNKGKTKGEIRVELEKKWDPLTEREPTVQDEREWRAIQLRGFMDPKRFYKGSKSGKLEPLPQRYQVGIMTKSSGVKAGPGEESQAAGAVNSRKRRRGTSVLAETLAADQTWTRKKYREIQAEKTSGSKGWYSRQRAKLKKSAP</sequence>
<accession>A0AAV4LQA6</accession>
<dbReference type="GeneID" id="94193391"/>
<organism evidence="3 4">
    <name type="scientific">Babesia caballi</name>
    <dbReference type="NCBI Taxonomy" id="5871"/>
    <lineage>
        <taxon>Eukaryota</taxon>
        <taxon>Sar</taxon>
        <taxon>Alveolata</taxon>
        <taxon>Apicomplexa</taxon>
        <taxon>Aconoidasida</taxon>
        <taxon>Piroplasmida</taxon>
        <taxon>Babesiidae</taxon>
        <taxon>Babesia</taxon>
    </lineage>
</organism>
<evidence type="ECO:0000259" key="2">
    <source>
        <dbReference type="Pfam" id="PF08698"/>
    </source>
</evidence>
<gene>
    <name evidence="3" type="ORF">BcabD6B2_13430</name>
</gene>
<evidence type="ECO:0000256" key="1">
    <source>
        <dbReference type="SAM" id="MobiDB-lite"/>
    </source>
</evidence>
<keyword evidence="4" id="KW-1185">Reference proteome</keyword>
<dbReference type="RefSeq" id="XP_067713979.1">
    <property type="nucleotide sequence ID" value="XM_067857878.1"/>
</dbReference>
<evidence type="ECO:0000313" key="4">
    <source>
        <dbReference type="Proteomes" id="UP001497744"/>
    </source>
</evidence>
<feature type="region of interest" description="Disordered" evidence="1">
    <location>
        <begin position="129"/>
        <end position="158"/>
    </location>
</feature>
<dbReference type="AlphaFoldDB" id="A0AAV4LQA6"/>
<dbReference type="EMBL" id="BPLF01000001">
    <property type="protein sequence ID" value="GIX61908.1"/>
    <property type="molecule type" value="Genomic_DNA"/>
</dbReference>
<feature type="domain" description="Fcf2 pre-rRNA processing C-terminal" evidence="2">
    <location>
        <begin position="72"/>
        <end position="169"/>
    </location>
</feature>